<name>A0ABV3YVG3_9PSED</name>
<feature type="signal peptide" evidence="2">
    <location>
        <begin position="1"/>
        <end position="27"/>
    </location>
</feature>
<dbReference type="RefSeq" id="WP_369288278.1">
    <property type="nucleotide sequence ID" value="NZ_JBFTEG010000011.1"/>
</dbReference>
<accession>A0ABV3YVG3</accession>
<gene>
    <name evidence="3" type="ORF">AB5S05_14770</name>
</gene>
<dbReference type="Proteomes" id="UP001560296">
    <property type="component" value="Unassembled WGS sequence"/>
</dbReference>
<feature type="chain" id="PRO_5046869200" evidence="2">
    <location>
        <begin position="28"/>
        <end position="156"/>
    </location>
</feature>
<keyword evidence="1" id="KW-0175">Coiled coil</keyword>
<comment type="caution">
    <text evidence="3">The sequence shown here is derived from an EMBL/GenBank/DDBJ whole genome shotgun (WGS) entry which is preliminary data.</text>
</comment>
<sequence>MHLSTFFRSALVLTALAIVGASPLSLAETTDEKATLSEVKQEAKELMQAIKAYSIEQRDEAITQTRIALDKMDKRIDQLESRVDKRWDTMSAASRQETRAALKTLRQKRIELAEWYGGMKGSTADAWEEMKSGLLESYATLGDAWEDAQEEFESDD</sequence>
<keyword evidence="2" id="KW-0732">Signal</keyword>
<evidence type="ECO:0000256" key="2">
    <source>
        <dbReference type="SAM" id="SignalP"/>
    </source>
</evidence>
<evidence type="ECO:0000313" key="3">
    <source>
        <dbReference type="EMBL" id="MEX6503323.1"/>
    </source>
</evidence>
<evidence type="ECO:0000313" key="4">
    <source>
        <dbReference type="Proteomes" id="UP001560296"/>
    </source>
</evidence>
<dbReference type="EMBL" id="JBFTEG010000011">
    <property type="protein sequence ID" value="MEX6503323.1"/>
    <property type="molecule type" value="Genomic_DNA"/>
</dbReference>
<evidence type="ECO:0000256" key="1">
    <source>
        <dbReference type="SAM" id="Coils"/>
    </source>
</evidence>
<keyword evidence="4" id="KW-1185">Reference proteome</keyword>
<organism evidence="3 4">
    <name type="scientific">Pseudomonas zhanjiangensis</name>
    <dbReference type="NCBI Taxonomy" id="3239015"/>
    <lineage>
        <taxon>Bacteria</taxon>
        <taxon>Pseudomonadati</taxon>
        <taxon>Pseudomonadota</taxon>
        <taxon>Gammaproteobacteria</taxon>
        <taxon>Pseudomonadales</taxon>
        <taxon>Pseudomonadaceae</taxon>
        <taxon>Pseudomonas</taxon>
    </lineage>
</organism>
<reference evidence="3 4" key="1">
    <citation type="submission" date="2024-07" db="EMBL/GenBank/DDBJ databases">
        <authorList>
            <person name="Li M."/>
        </authorList>
    </citation>
    <scope>NUCLEOTIDE SEQUENCE [LARGE SCALE GENOMIC DNA]</scope>
    <source>
        <strain evidence="3 4">25A3E</strain>
    </source>
</reference>
<proteinExistence type="predicted"/>
<protein>
    <submittedName>
        <fullName evidence="3">Uncharacterized protein</fullName>
    </submittedName>
</protein>
<feature type="coiled-coil region" evidence="1">
    <location>
        <begin position="26"/>
        <end position="82"/>
    </location>
</feature>